<name>A0ABV2AUK0_9EUKA</name>
<sequence>MEAFISNTDAICKNLLSKIGNGEPDSLRLAANYLCLGGESSNIPKAICDSLNSLFDKYKTSEFSQTGFEMFFDGLCKNLIKIFVYSDVETASITTLGEQFKVVDSMLGGSPEFLFPTPTHDSEAKYYAHLFVKILNEKNATVFPECYSENGIAKHCKDYLIPVKMTKAKLCGFTI</sequence>
<protein>
    <submittedName>
        <fullName evidence="1">Uncharacterized protein</fullName>
    </submittedName>
</protein>
<evidence type="ECO:0000313" key="1">
    <source>
        <dbReference type="EMBL" id="MES1923304.1"/>
    </source>
</evidence>
<reference evidence="1 2" key="1">
    <citation type="journal article" date="2024" name="BMC Biol.">
        <title>Comparative genomics of Ascetosporea gives new insight into the evolutionary basis for animal parasitism in Rhizaria.</title>
        <authorList>
            <person name="Hiltunen Thoren M."/>
            <person name="Onut-Brannstrom I."/>
            <person name="Alfjorden A."/>
            <person name="Peckova H."/>
            <person name="Swords F."/>
            <person name="Hooper C."/>
            <person name="Holzer A.S."/>
            <person name="Bass D."/>
            <person name="Burki F."/>
        </authorList>
    </citation>
    <scope>NUCLEOTIDE SEQUENCE [LARGE SCALE GENOMIC DNA]</scope>
    <source>
        <strain evidence="1">20-A016</strain>
    </source>
</reference>
<gene>
    <name evidence="1" type="ORF">MHBO_004856</name>
</gene>
<comment type="caution">
    <text evidence="1">The sequence shown here is derived from an EMBL/GenBank/DDBJ whole genome shotgun (WGS) entry which is preliminary data.</text>
</comment>
<dbReference type="EMBL" id="JBDODL010005546">
    <property type="protein sequence ID" value="MES1923304.1"/>
    <property type="molecule type" value="Genomic_DNA"/>
</dbReference>
<accession>A0ABV2AUK0</accession>
<proteinExistence type="predicted"/>
<keyword evidence="2" id="KW-1185">Reference proteome</keyword>
<dbReference type="Proteomes" id="UP001439008">
    <property type="component" value="Unassembled WGS sequence"/>
</dbReference>
<organism evidence="1 2">
    <name type="scientific">Bonamia ostreae</name>
    <dbReference type="NCBI Taxonomy" id="126728"/>
    <lineage>
        <taxon>Eukaryota</taxon>
        <taxon>Sar</taxon>
        <taxon>Rhizaria</taxon>
        <taxon>Endomyxa</taxon>
        <taxon>Ascetosporea</taxon>
        <taxon>Haplosporida</taxon>
        <taxon>Bonamia</taxon>
    </lineage>
</organism>
<evidence type="ECO:0000313" key="2">
    <source>
        <dbReference type="Proteomes" id="UP001439008"/>
    </source>
</evidence>